<gene>
    <name evidence="2" type="ORF">VVAX_05005</name>
</gene>
<protein>
    <submittedName>
        <fullName evidence="2">Uncharacterized protein</fullName>
    </submittedName>
</protein>
<dbReference type="RefSeq" id="WP_339092502.1">
    <property type="nucleotide sequence ID" value="NZ_LR743507.1"/>
</dbReference>
<dbReference type="EMBL" id="LR743507">
    <property type="protein sequence ID" value="CAA2108496.1"/>
    <property type="molecule type" value="Genomic_DNA"/>
</dbReference>
<sequence>MKDSAMAKSSTLTAAEMRKRIDARRDSNREHTRKYRERQASSGSVTIQVTVPQSAADVLRAVVSAIRPGSPTDLVEAANALTEWSPPDTAAALE</sequence>
<evidence type="ECO:0000256" key="1">
    <source>
        <dbReference type="SAM" id="MobiDB-lite"/>
    </source>
</evidence>
<evidence type="ECO:0000313" key="2">
    <source>
        <dbReference type="EMBL" id="CAA2108496.1"/>
    </source>
</evidence>
<reference evidence="2" key="1">
    <citation type="submission" date="2019-12" db="EMBL/GenBank/DDBJ databases">
        <authorList>
            <person name="Cremers G."/>
        </authorList>
    </citation>
    <scope>NUCLEOTIDE SEQUENCE</scope>
    <source>
        <strain evidence="2">Vvax</strain>
    </source>
</reference>
<accession>A0A679JCS9</accession>
<feature type="compositionally biased region" description="Basic and acidic residues" evidence="1">
    <location>
        <begin position="16"/>
        <end position="30"/>
    </location>
</feature>
<name>A0A679JCS9_VARPD</name>
<feature type="region of interest" description="Disordered" evidence="1">
    <location>
        <begin position="1"/>
        <end position="46"/>
    </location>
</feature>
<organism evidence="2">
    <name type="scientific">Variovorax paradoxus</name>
    <dbReference type="NCBI Taxonomy" id="34073"/>
    <lineage>
        <taxon>Bacteria</taxon>
        <taxon>Pseudomonadati</taxon>
        <taxon>Pseudomonadota</taxon>
        <taxon>Betaproteobacteria</taxon>
        <taxon>Burkholderiales</taxon>
        <taxon>Comamonadaceae</taxon>
        <taxon>Variovorax</taxon>
    </lineage>
</organism>
<dbReference type="AlphaFoldDB" id="A0A679JCS9"/>
<proteinExistence type="predicted"/>